<dbReference type="PROSITE" id="PS50887">
    <property type="entry name" value="GGDEF"/>
    <property type="match status" value="1"/>
</dbReference>
<feature type="domain" description="GGDEF" evidence="2">
    <location>
        <begin position="297"/>
        <end position="428"/>
    </location>
</feature>
<dbReference type="SUPFAM" id="SSF55781">
    <property type="entry name" value="GAF domain-like"/>
    <property type="match status" value="1"/>
</dbReference>
<dbReference type="InterPro" id="IPR000160">
    <property type="entry name" value="GGDEF_dom"/>
</dbReference>
<keyword evidence="3" id="KW-0548">Nucleotidyltransferase</keyword>
<evidence type="ECO:0000259" key="2">
    <source>
        <dbReference type="PROSITE" id="PS50887"/>
    </source>
</evidence>
<keyword evidence="3" id="KW-0808">Transferase</keyword>
<dbReference type="PANTHER" id="PTHR46663:SF3">
    <property type="entry name" value="SLL0267 PROTEIN"/>
    <property type="match status" value="1"/>
</dbReference>
<evidence type="ECO:0000259" key="1">
    <source>
        <dbReference type="PROSITE" id="PS50112"/>
    </source>
</evidence>
<organism evidence="3 4">
    <name type="scientific">Massilia hydrophila</name>
    <dbReference type="NCBI Taxonomy" id="3044279"/>
    <lineage>
        <taxon>Bacteria</taxon>
        <taxon>Pseudomonadati</taxon>
        <taxon>Pseudomonadota</taxon>
        <taxon>Betaproteobacteria</taxon>
        <taxon>Burkholderiales</taxon>
        <taxon>Oxalobacteraceae</taxon>
        <taxon>Telluria group</taxon>
        <taxon>Massilia</taxon>
    </lineage>
</organism>
<name>A0ABS7YIB3_9BURK</name>
<dbReference type="NCBIfam" id="TIGR00229">
    <property type="entry name" value="sensory_box"/>
    <property type="match status" value="1"/>
</dbReference>
<gene>
    <name evidence="3" type="ORF">LE190_20330</name>
</gene>
<dbReference type="CDD" id="cd00130">
    <property type="entry name" value="PAS"/>
    <property type="match status" value="1"/>
</dbReference>
<dbReference type="CDD" id="cd01949">
    <property type="entry name" value="GGDEF"/>
    <property type="match status" value="1"/>
</dbReference>
<dbReference type="Pfam" id="PF00990">
    <property type="entry name" value="GGDEF"/>
    <property type="match status" value="1"/>
</dbReference>
<dbReference type="Pfam" id="PF08448">
    <property type="entry name" value="PAS_4"/>
    <property type="match status" value="1"/>
</dbReference>
<feature type="domain" description="PAS" evidence="1">
    <location>
        <begin position="8"/>
        <end position="75"/>
    </location>
</feature>
<dbReference type="InterPro" id="IPR003018">
    <property type="entry name" value="GAF"/>
</dbReference>
<dbReference type="Gene3D" id="3.30.70.270">
    <property type="match status" value="1"/>
</dbReference>
<dbReference type="Gene3D" id="3.30.450.20">
    <property type="entry name" value="PAS domain"/>
    <property type="match status" value="1"/>
</dbReference>
<dbReference type="InterPro" id="IPR013656">
    <property type="entry name" value="PAS_4"/>
</dbReference>
<dbReference type="EC" id="2.7.7.65" evidence="3"/>
<dbReference type="InterPro" id="IPR029016">
    <property type="entry name" value="GAF-like_dom_sf"/>
</dbReference>
<comment type="caution">
    <text evidence="3">The sequence shown here is derived from an EMBL/GenBank/DDBJ whole genome shotgun (WGS) entry which is preliminary data.</text>
</comment>
<dbReference type="NCBIfam" id="TIGR00254">
    <property type="entry name" value="GGDEF"/>
    <property type="match status" value="1"/>
</dbReference>
<dbReference type="Gene3D" id="3.30.450.40">
    <property type="match status" value="1"/>
</dbReference>
<dbReference type="SUPFAM" id="SSF55785">
    <property type="entry name" value="PYP-like sensor domain (PAS domain)"/>
    <property type="match status" value="1"/>
</dbReference>
<dbReference type="PROSITE" id="PS50112">
    <property type="entry name" value="PAS"/>
    <property type="match status" value="1"/>
</dbReference>
<proteinExistence type="predicted"/>
<dbReference type="InterPro" id="IPR043128">
    <property type="entry name" value="Rev_trsase/Diguanyl_cyclase"/>
</dbReference>
<dbReference type="SMART" id="SM00267">
    <property type="entry name" value="GGDEF"/>
    <property type="match status" value="1"/>
</dbReference>
<evidence type="ECO:0000313" key="3">
    <source>
        <dbReference type="EMBL" id="MCA1858259.1"/>
    </source>
</evidence>
<dbReference type="SUPFAM" id="SSF55073">
    <property type="entry name" value="Nucleotide cyclase"/>
    <property type="match status" value="1"/>
</dbReference>
<dbReference type="RefSeq" id="WP_225240416.1">
    <property type="nucleotide sequence ID" value="NZ_JAHYBX010000012.1"/>
</dbReference>
<evidence type="ECO:0000313" key="4">
    <source>
        <dbReference type="Proteomes" id="UP001198602"/>
    </source>
</evidence>
<dbReference type="InterPro" id="IPR029787">
    <property type="entry name" value="Nucleotide_cyclase"/>
</dbReference>
<dbReference type="InterPro" id="IPR035965">
    <property type="entry name" value="PAS-like_dom_sf"/>
</dbReference>
<dbReference type="SMART" id="SM00091">
    <property type="entry name" value="PAS"/>
    <property type="match status" value="1"/>
</dbReference>
<dbReference type="PANTHER" id="PTHR46663">
    <property type="entry name" value="DIGUANYLATE CYCLASE DGCT-RELATED"/>
    <property type="match status" value="1"/>
</dbReference>
<dbReference type="Proteomes" id="UP001198602">
    <property type="component" value="Unassembled WGS sequence"/>
</dbReference>
<protein>
    <submittedName>
        <fullName evidence="3">Diguanylate cyclase</fullName>
        <ecNumber evidence="3">2.7.7.65</ecNumber>
    </submittedName>
</protein>
<dbReference type="GO" id="GO:0052621">
    <property type="term" value="F:diguanylate cyclase activity"/>
    <property type="evidence" value="ECO:0007669"/>
    <property type="project" value="UniProtKB-EC"/>
</dbReference>
<dbReference type="EMBL" id="JAHYBX010000012">
    <property type="protein sequence ID" value="MCA1858259.1"/>
    <property type="molecule type" value="Genomic_DNA"/>
</dbReference>
<reference evidence="3 4" key="1">
    <citation type="submission" date="2021-07" db="EMBL/GenBank/DDBJ databases">
        <title>Characterization of Violacein-producing bacteria and related species.</title>
        <authorList>
            <person name="Wilson H.S."/>
            <person name="De Leon M.E."/>
        </authorList>
    </citation>
    <scope>NUCLEOTIDE SEQUENCE [LARGE SCALE GENOMIC DNA]</scope>
    <source>
        <strain evidence="3 4">HSC-2F05</strain>
    </source>
</reference>
<dbReference type="Pfam" id="PF13185">
    <property type="entry name" value="GAF_2"/>
    <property type="match status" value="1"/>
</dbReference>
<dbReference type="InterPro" id="IPR052163">
    <property type="entry name" value="DGC-Regulatory_Protein"/>
</dbReference>
<keyword evidence="4" id="KW-1185">Reference proteome</keyword>
<accession>A0ABS7YIB3</accession>
<sequence>MESSLGISDTRLTDLLLDAVCVVDAEGRFRFVSAAGERIFGYPPQEMVGMAVLDLVLPADRERTRAAAQAVMDGRSHLAFENRYVRKDGSVVHLMWSARWYPSEGIRVGVARDVTQFKRAQAMQAALYAMSEAANASVDLSELFRRSHAIAAGLLPVSALAIVLQEQGQAAPHLAYHAGDPAQEACLLALCDLVWREGGAAVRTDSCASLVGVPLSAGASRLGVLALARACGGEYDAEERELLAYIAGQLGAAVQRRELQSRMKFMAMHDELTRLPNRRLFHDRLQTALARAQRQDSRVALLFIDLNRFKQVNDTHGHLAGDRLLEQVARRLASCIRDADTLARLGGDEFVVLLENIASRADADIVADKIGLALAAPFELGDGLVLAITASIGIACRPEHGDSMQALMARADKDMYRAKHGAAPCAAS</sequence>
<dbReference type="InterPro" id="IPR000014">
    <property type="entry name" value="PAS"/>
</dbReference>